<evidence type="ECO:0000313" key="1">
    <source>
        <dbReference type="EMBL" id="MQM05553.1"/>
    </source>
</evidence>
<comment type="caution">
    <text evidence="1">The sequence shown here is derived from an EMBL/GenBank/DDBJ whole genome shotgun (WGS) entry which is preliminary data.</text>
</comment>
<evidence type="ECO:0000313" key="2">
    <source>
        <dbReference type="Proteomes" id="UP000652761"/>
    </source>
</evidence>
<reference evidence="1" key="1">
    <citation type="submission" date="2017-07" db="EMBL/GenBank/DDBJ databases">
        <title>Taro Niue Genome Assembly and Annotation.</title>
        <authorList>
            <person name="Atibalentja N."/>
            <person name="Keating K."/>
            <person name="Fields C.J."/>
        </authorList>
    </citation>
    <scope>NUCLEOTIDE SEQUENCE</scope>
    <source>
        <strain evidence="1">Niue_2</strain>
        <tissue evidence="1">Leaf</tissue>
    </source>
</reference>
<sequence length="159" mass="17477">MFQVFTRVVRLGGPPDWAQSAHRFCECDRGVHRVLNATALVVAFLLLLLSGRHLHACHASRIGRPADVGLVKVTAAYVAFRLRRRATSRSQLQCIFKEPWPNRAFTGSARPRGATAGFLREIRGSREVRGAWSRCEDVVGSGGNAEGSPVFAFFAKVSL</sequence>
<accession>A0A843W399</accession>
<organism evidence="1 2">
    <name type="scientific">Colocasia esculenta</name>
    <name type="common">Wild taro</name>
    <name type="synonym">Arum esculentum</name>
    <dbReference type="NCBI Taxonomy" id="4460"/>
    <lineage>
        <taxon>Eukaryota</taxon>
        <taxon>Viridiplantae</taxon>
        <taxon>Streptophyta</taxon>
        <taxon>Embryophyta</taxon>
        <taxon>Tracheophyta</taxon>
        <taxon>Spermatophyta</taxon>
        <taxon>Magnoliopsida</taxon>
        <taxon>Liliopsida</taxon>
        <taxon>Araceae</taxon>
        <taxon>Aroideae</taxon>
        <taxon>Colocasieae</taxon>
        <taxon>Colocasia</taxon>
    </lineage>
</organism>
<dbReference type="Proteomes" id="UP000652761">
    <property type="component" value="Unassembled WGS sequence"/>
</dbReference>
<dbReference type="AlphaFoldDB" id="A0A843W399"/>
<name>A0A843W399_COLES</name>
<protein>
    <submittedName>
        <fullName evidence="1">Uncharacterized protein</fullName>
    </submittedName>
</protein>
<proteinExistence type="predicted"/>
<dbReference type="EMBL" id="NMUH01003434">
    <property type="protein sequence ID" value="MQM05553.1"/>
    <property type="molecule type" value="Genomic_DNA"/>
</dbReference>
<keyword evidence="2" id="KW-1185">Reference proteome</keyword>
<gene>
    <name evidence="1" type="ORF">Taro_038366</name>
</gene>